<reference evidence="7 8" key="1">
    <citation type="journal article" date="2017" name="Int. J. Syst. Evol. Microbiol.">
        <title>Arachidicoccus ginsenosidivorans sp. nov., with ginsenoside-converting activity isolated from ginseng cultivating soil.</title>
        <authorList>
            <person name="Siddiqi M.Z."/>
            <person name="Aslam Z."/>
            <person name="Im W.T."/>
        </authorList>
    </citation>
    <scope>NUCLEOTIDE SEQUENCE [LARGE SCALE GENOMIC DNA]</scope>
    <source>
        <strain evidence="7 8">Gsoil 809</strain>
    </source>
</reference>
<dbReference type="InterPro" id="IPR017871">
    <property type="entry name" value="ABC_transporter-like_CS"/>
</dbReference>
<dbReference type="Proteomes" id="UP000321291">
    <property type="component" value="Chromosome"/>
</dbReference>
<accession>A0A5B8VST0</accession>
<comment type="similarity">
    <text evidence="1">Belongs to the ABC transporter superfamily.</text>
</comment>
<protein>
    <submittedName>
        <fullName evidence="7">ABC transporter ATP-binding protein</fullName>
    </submittedName>
</protein>
<dbReference type="PANTHER" id="PTHR43776">
    <property type="entry name" value="TRANSPORT ATP-BINDING PROTEIN"/>
    <property type="match status" value="1"/>
</dbReference>
<dbReference type="PANTHER" id="PTHR43776:SF7">
    <property type="entry name" value="D,D-DIPEPTIDE TRANSPORT ATP-BINDING PROTEIN DDPF-RELATED"/>
    <property type="match status" value="1"/>
</dbReference>
<dbReference type="Pfam" id="PF00005">
    <property type="entry name" value="ABC_tran"/>
    <property type="match status" value="1"/>
</dbReference>
<dbReference type="SUPFAM" id="SSF52540">
    <property type="entry name" value="P-loop containing nucleoside triphosphate hydrolases"/>
    <property type="match status" value="1"/>
</dbReference>
<organism evidence="7 8">
    <name type="scientific">Arachidicoccus ginsenosidivorans</name>
    <dbReference type="NCBI Taxonomy" id="496057"/>
    <lineage>
        <taxon>Bacteria</taxon>
        <taxon>Pseudomonadati</taxon>
        <taxon>Bacteroidota</taxon>
        <taxon>Chitinophagia</taxon>
        <taxon>Chitinophagales</taxon>
        <taxon>Chitinophagaceae</taxon>
        <taxon>Arachidicoccus</taxon>
    </lineage>
</organism>
<dbReference type="GO" id="GO:0005524">
    <property type="term" value="F:ATP binding"/>
    <property type="evidence" value="ECO:0007669"/>
    <property type="project" value="UniProtKB-KW"/>
</dbReference>
<feature type="region of interest" description="Disordered" evidence="5">
    <location>
        <begin position="40"/>
        <end position="69"/>
    </location>
</feature>
<dbReference type="AlphaFoldDB" id="A0A5B8VST0"/>
<dbReference type="KEGG" id="agi:FSB73_17745"/>
<keyword evidence="2" id="KW-0813">Transport</keyword>
<dbReference type="SMART" id="SM00382">
    <property type="entry name" value="AAA"/>
    <property type="match status" value="1"/>
</dbReference>
<evidence type="ECO:0000256" key="4">
    <source>
        <dbReference type="ARBA" id="ARBA00022840"/>
    </source>
</evidence>
<dbReference type="InterPro" id="IPR027417">
    <property type="entry name" value="P-loop_NTPase"/>
</dbReference>
<dbReference type="GO" id="GO:0055085">
    <property type="term" value="P:transmembrane transport"/>
    <property type="evidence" value="ECO:0007669"/>
    <property type="project" value="UniProtKB-ARBA"/>
</dbReference>
<evidence type="ECO:0000256" key="2">
    <source>
        <dbReference type="ARBA" id="ARBA00022448"/>
    </source>
</evidence>
<dbReference type="InterPro" id="IPR050319">
    <property type="entry name" value="ABC_transp_ATP-bind"/>
</dbReference>
<evidence type="ECO:0000256" key="1">
    <source>
        <dbReference type="ARBA" id="ARBA00005417"/>
    </source>
</evidence>
<sequence>MPVVSDFLVILNKPAGQTAAVKTASNESAPDATVTALGSTTGIQPLKPVQKPENQGAQIKSSTQSTQTRLATTAEHSTILAIEHLQVWYPDTAHRDFWGRPTGYHKAIQDLSLQVKRGETLGLVGGSGCGKTTLGRAVMGLTPVHSGKILYKGQNWLQRNGNSASKAQQMQMIFQDPYSALNPRLTIGRAIGEALQVHGKLSSKEVKAMVCEWLEKVGLQAAHYDRYPHEFSGGQRQRIVIARALILRPDFVICDESVSALDVSVQAQILNLFNDLKAELGFTSIFISHDLSVVRYISDRIAVMHKGRIEELGPAASVYHHPVSPYTEALLAASNASILRKK</sequence>
<evidence type="ECO:0000256" key="5">
    <source>
        <dbReference type="SAM" id="MobiDB-lite"/>
    </source>
</evidence>
<keyword evidence="4 7" id="KW-0067">ATP-binding</keyword>
<feature type="domain" description="ABC transporter" evidence="6">
    <location>
        <begin position="87"/>
        <end position="331"/>
    </location>
</feature>
<gene>
    <name evidence="7" type="ORF">FSB73_17745</name>
</gene>
<keyword evidence="8" id="KW-1185">Reference proteome</keyword>
<dbReference type="CDD" id="cd03257">
    <property type="entry name" value="ABC_NikE_OppD_transporters"/>
    <property type="match status" value="1"/>
</dbReference>
<dbReference type="OrthoDB" id="1115710at2"/>
<dbReference type="GO" id="GO:0016887">
    <property type="term" value="F:ATP hydrolysis activity"/>
    <property type="evidence" value="ECO:0007669"/>
    <property type="project" value="InterPro"/>
</dbReference>
<name>A0A5B8VST0_9BACT</name>
<keyword evidence="3" id="KW-0547">Nucleotide-binding</keyword>
<dbReference type="PROSITE" id="PS00211">
    <property type="entry name" value="ABC_TRANSPORTER_1"/>
    <property type="match status" value="1"/>
</dbReference>
<proteinExistence type="inferred from homology"/>
<dbReference type="PROSITE" id="PS50893">
    <property type="entry name" value="ABC_TRANSPORTER_2"/>
    <property type="match status" value="1"/>
</dbReference>
<evidence type="ECO:0000259" key="6">
    <source>
        <dbReference type="PROSITE" id="PS50893"/>
    </source>
</evidence>
<dbReference type="EMBL" id="CP042434">
    <property type="protein sequence ID" value="QEC74343.1"/>
    <property type="molecule type" value="Genomic_DNA"/>
</dbReference>
<evidence type="ECO:0000313" key="7">
    <source>
        <dbReference type="EMBL" id="QEC74343.1"/>
    </source>
</evidence>
<evidence type="ECO:0000256" key="3">
    <source>
        <dbReference type="ARBA" id="ARBA00022741"/>
    </source>
</evidence>
<evidence type="ECO:0000313" key="8">
    <source>
        <dbReference type="Proteomes" id="UP000321291"/>
    </source>
</evidence>
<dbReference type="InterPro" id="IPR003593">
    <property type="entry name" value="AAA+_ATPase"/>
</dbReference>
<dbReference type="InterPro" id="IPR003439">
    <property type="entry name" value="ABC_transporter-like_ATP-bd"/>
</dbReference>
<dbReference type="Gene3D" id="3.40.50.300">
    <property type="entry name" value="P-loop containing nucleotide triphosphate hydrolases"/>
    <property type="match status" value="1"/>
</dbReference>
<feature type="compositionally biased region" description="Polar residues" evidence="5">
    <location>
        <begin position="52"/>
        <end position="69"/>
    </location>
</feature>